<accession>A0A1W1ZUG0</accession>
<dbReference type="AlphaFoldDB" id="A0A1W1ZUG0"/>
<proteinExistence type="predicted"/>
<dbReference type="EMBL" id="FWXY01000003">
    <property type="protein sequence ID" value="SMC52070.1"/>
    <property type="molecule type" value="Genomic_DNA"/>
</dbReference>
<dbReference type="Proteomes" id="UP000192418">
    <property type="component" value="Unassembled WGS sequence"/>
</dbReference>
<dbReference type="Pfam" id="PF06347">
    <property type="entry name" value="SH3_4"/>
    <property type="match status" value="2"/>
</dbReference>
<keyword evidence="3" id="KW-1185">Reference proteome</keyword>
<dbReference type="PANTHER" id="PTHR34408">
    <property type="entry name" value="FAMILY PROTEIN, PUTATIVE-RELATED"/>
    <property type="match status" value="1"/>
</dbReference>
<name>A0A1W1ZUG0_9BACT</name>
<dbReference type="PROSITE" id="PS51781">
    <property type="entry name" value="SH3B"/>
    <property type="match status" value="1"/>
</dbReference>
<dbReference type="STRING" id="1121400.SAMN02746065_103201"/>
<dbReference type="InterPro" id="IPR052354">
    <property type="entry name" value="Cell_Wall_Dynamics_Protein"/>
</dbReference>
<gene>
    <name evidence="2" type="ORF">SAMN02746065_103201</name>
</gene>
<dbReference type="InterPro" id="IPR010466">
    <property type="entry name" value="DUF1058"/>
</dbReference>
<reference evidence="2 3" key="1">
    <citation type="submission" date="2017-04" db="EMBL/GenBank/DDBJ databases">
        <authorList>
            <person name="Afonso C.L."/>
            <person name="Miller P.J."/>
            <person name="Scott M.A."/>
            <person name="Spackman E."/>
            <person name="Goraichik I."/>
            <person name="Dimitrov K.M."/>
            <person name="Suarez D.L."/>
            <person name="Swayne D.E."/>
        </authorList>
    </citation>
    <scope>NUCLEOTIDE SEQUENCE [LARGE SCALE GENOMIC DNA]</scope>
    <source>
        <strain evidence="2 3">DSM 3385</strain>
    </source>
</reference>
<feature type="domain" description="SH3b" evidence="1">
    <location>
        <begin position="99"/>
        <end position="161"/>
    </location>
</feature>
<dbReference type="Gene3D" id="2.30.30.40">
    <property type="entry name" value="SH3 Domains"/>
    <property type="match status" value="2"/>
</dbReference>
<dbReference type="PANTHER" id="PTHR34408:SF1">
    <property type="entry name" value="GLYCOSYL HYDROLASE FAMILY 19 DOMAIN-CONTAINING PROTEIN HI_1415"/>
    <property type="match status" value="1"/>
</dbReference>
<evidence type="ECO:0000259" key="1">
    <source>
        <dbReference type="PROSITE" id="PS51781"/>
    </source>
</evidence>
<evidence type="ECO:0000313" key="3">
    <source>
        <dbReference type="Proteomes" id="UP000192418"/>
    </source>
</evidence>
<sequence length="161" mass="18487">MSSVKLIFERLADKGENRFLFFAMVFLVLTVLPPGAFAQERLAVNSKISNVRSGPGTNYDILWRVEKYYPLIVLEKKGGWIHFKDFEGDKAWIHNSLVKKIKSVISTKDNCNVRSGPGTNTDIVFTVEKGVPFKVIETRGDWLKVEHRDGDQGWIFKRLVW</sequence>
<protein>
    <submittedName>
        <fullName evidence="2">SH3-like domain-containing protein</fullName>
    </submittedName>
</protein>
<organism evidence="2 3">
    <name type="scientific">Desulfocicer vacuolatum DSM 3385</name>
    <dbReference type="NCBI Taxonomy" id="1121400"/>
    <lineage>
        <taxon>Bacteria</taxon>
        <taxon>Pseudomonadati</taxon>
        <taxon>Thermodesulfobacteriota</taxon>
        <taxon>Desulfobacteria</taxon>
        <taxon>Desulfobacterales</taxon>
        <taxon>Desulfobacteraceae</taxon>
        <taxon>Desulfocicer</taxon>
    </lineage>
</organism>
<dbReference type="SMART" id="SM00287">
    <property type="entry name" value="SH3b"/>
    <property type="match status" value="2"/>
</dbReference>
<dbReference type="RefSeq" id="WP_232367037.1">
    <property type="nucleotide sequence ID" value="NZ_FWXY01000003.1"/>
</dbReference>
<dbReference type="InterPro" id="IPR003646">
    <property type="entry name" value="SH3-like_bac-type"/>
</dbReference>
<evidence type="ECO:0000313" key="2">
    <source>
        <dbReference type="EMBL" id="SMC52070.1"/>
    </source>
</evidence>